<keyword evidence="3" id="KW-1185">Reference proteome</keyword>
<feature type="region of interest" description="Disordered" evidence="1">
    <location>
        <begin position="1"/>
        <end position="26"/>
    </location>
</feature>
<name>A0A5B1CMI4_9BACT</name>
<reference evidence="2 3" key="1">
    <citation type="submission" date="2019-08" db="EMBL/GenBank/DDBJ databases">
        <title>Deep-cultivation of Planctomycetes and their phenomic and genomic characterization uncovers novel biology.</title>
        <authorList>
            <person name="Wiegand S."/>
            <person name="Jogler M."/>
            <person name="Boedeker C."/>
            <person name="Pinto D."/>
            <person name="Vollmers J."/>
            <person name="Rivas-Marin E."/>
            <person name="Kohn T."/>
            <person name="Peeters S.H."/>
            <person name="Heuer A."/>
            <person name="Rast P."/>
            <person name="Oberbeckmann S."/>
            <person name="Bunk B."/>
            <person name="Jeske O."/>
            <person name="Meyerdierks A."/>
            <person name="Storesund J.E."/>
            <person name="Kallscheuer N."/>
            <person name="Luecker S."/>
            <person name="Lage O.M."/>
            <person name="Pohl T."/>
            <person name="Merkel B.J."/>
            <person name="Hornburger P."/>
            <person name="Mueller R.-W."/>
            <person name="Bruemmer F."/>
            <person name="Labrenz M."/>
            <person name="Spormann A.M."/>
            <person name="Op Den Camp H."/>
            <person name="Overmann J."/>
            <person name="Amann R."/>
            <person name="Jetten M.S.M."/>
            <person name="Mascher T."/>
            <person name="Medema M.H."/>
            <person name="Devos D.P."/>
            <person name="Kaster A.-K."/>
            <person name="Ovreas L."/>
            <person name="Rohde M."/>
            <person name="Galperin M.Y."/>
            <person name="Jogler C."/>
        </authorList>
    </citation>
    <scope>NUCLEOTIDE SEQUENCE [LARGE SCALE GENOMIC DNA]</scope>
    <source>
        <strain evidence="2 3">LF1</strain>
    </source>
</reference>
<dbReference type="EMBL" id="VRLW01000001">
    <property type="protein sequence ID" value="KAA1261115.1"/>
    <property type="molecule type" value="Genomic_DNA"/>
</dbReference>
<accession>A0A5B1CMI4</accession>
<dbReference type="Proteomes" id="UP000322699">
    <property type="component" value="Unassembled WGS sequence"/>
</dbReference>
<organism evidence="2 3">
    <name type="scientific">Rubripirellula obstinata</name>
    <dbReference type="NCBI Taxonomy" id="406547"/>
    <lineage>
        <taxon>Bacteria</taxon>
        <taxon>Pseudomonadati</taxon>
        <taxon>Planctomycetota</taxon>
        <taxon>Planctomycetia</taxon>
        <taxon>Pirellulales</taxon>
        <taxon>Pirellulaceae</taxon>
        <taxon>Rubripirellula</taxon>
    </lineage>
</organism>
<gene>
    <name evidence="2" type="ORF">LF1_36590</name>
</gene>
<comment type="caution">
    <text evidence="2">The sequence shown here is derived from an EMBL/GenBank/DDBJ whole genome shotgun (WGS) entry which is preliminary data.</text>
</comment>
<sequence>MCEPTNWSTPINEFDHSRPTAPPVGDVRSISGGFRSGRGYESFTLGLVTSSTTPIIDRTLLVKLGSKESQGVFDVGRPIRPLMAARMLLEIMGNALIHQRIVEGAVVLD</sequence>
<dbReference type="AlphaFoldDB" id="A0A5B1CMI4"/>
<protein>
    <submittedName>
        <fullName evidence="2">Uncharacterized protein</fullName>
    </submittedName>
</protein>
<evidence type="ECO:0000313" key="2">
    <source>
        <dbReference type="EMBL" id="KAA1261115.1"/>
    </source>
</evidence>
<evidence type="ECO:0000256" key="1">
    <source>
        <dbReference type="SAM" id="MobiDB-lite"/>
    </source>
</evidence>
<proteinExistence type="predicted"/>
<feature type="compositionally biased region" description="Polar residues" evidence="1">
    <location>
        <begin position="1"/>
        <end position="11"/>
    </location>
</feature>
<evidence type="ECO:0000313" key="3">
    <source>
        <dbReference type="Proteomes" id="UP000322699"/>
    </source>
</evidence>